<dbReference type="InterPro" id="IPR030400">
    <property type="entry name" value="Sedolisin_dom"/>
</dbReference>
<dbReference type="PROSITE" id="PS51695">
    <property type="entry name" value="SEDOLISIN"/>
    <property type="match status" value="1"/>
</dbReference>
<dbReference type="PANTHER" id="PTHR14218:SF19">
    <property type="entry name" value="SERINE PROTEASE AORO, PUTATIVE (AFU_ORTHOLOGUE AFUA_6G10250)-RELATED"/>
    <property type="match status" value="1"/>
</dbReference>
<dbReference type="Gene3D" id="3.40.50.200">
    <property type="entry name" value="Peptidase S8/S53 domain"/>
    <property type="match status" value="1"/>
</dbReference>
<evidence type="ECO:0000313" key="12">
    <source>
        <dbReference type="EMBL" id="KAK7025541.1"/>
    </source>
</evidence>
<comment type="caution">
    <text evidence="12">The sequence shown here is derived from an EMBL/GenBank/DDBJ whole genome shotgun (WGS) entry which is preliminary data.</text>
</comment>
<keyword evidence="13" id="KW-1185">Reference proteome</keyword>
<evidence type="ECO:0000256" key="3">
    <source>
        <dbReference type="ARBA" id="ARBA00022670"/>
    </source>
</evidence>
<keyword evidence="6" id="KW-0720">Serine protease</keyword>
<dbReference type="Pfam" id="PF09286">
    <property type="entry name" value="Pro-kuma_activ"/>
    <property type="match status" value="1"/>
</dbReference>
<dbReference type="SUPFAM" id="SSF54897">
    <property type="entry name" value="Protease propeptides/inhibitors"/>
    <property type="match status" value="1"/>
</dbReference>
<proteinExistence type="predicted"/>
<comment type="cofactor">
    <cofactor evidence="1">
        <name>Ca(2+)</name>
        <dbReference type="ChEBI" id="CHEBI:29108"/>
    </cofactor>
</comment>
<evidence type="ECO:0000256" key="1">
    <source>
        <dbReference type="ARBA" id="ARBA00001913"/>
    </source>
</evidence>
<dbReference type="SUPFAM" id="SSF52743">
    <property type="entry name" value="Subtilisin-like"/>
    <property type="match status" value="1"/>
</dbReference>
<reference evidence="12 13" key="1">
    <citation type="submission" date="2024-01" db="EMBL/GenBank/DDBJ databases">
        <title>A draft genome for a cacao thread blight-causing isolate of Paramarasmius palmivorus.</title>
        <authorList>
            <person name="Baruah I.K."/>
            <person name="Bukari Y."/>
            <person name="Amoako-Attah I."/>
            <person name="Meinhardt L.W."/>
            <person name="Bailey B.A."/>
            <person name="Cohen S.P."/>
        </authorList>
    </citation>
    <scope>NUCLEOTIDE SEQUENCE [LARGE SCALE GENOMIC DNA]</scope>
    <source>
        <strain evidence="12 13">GH-12</strain>
    </source>
</reference>
<evidence type="ECO:0000256" key="8">
    <source>
        <dbReference type="ARBA" id="ARBA00023145"/>
    </source>
</evidence>
<dbReference type="InterPro" id="IPR036852">
    <property type="entry name" value="Peptidase_S8/S53_dom_sf"/>
</dbReference>
<dbReference type="GO" id="GO:0046872">
    <property type="term" value="F:metal ion binding"/>
    <property type="evidence" value="ECO:0007669"/>
    <property type="project" value="UniProtKB-KW"/>
</dbReference>
<comment type="caution">
    <text evidence="9">Lacks conserved residue(s) required for the propagation of feature annotation.</text>
</comment>
<dbReference type="Proteomes" id="UP001383192">
    <property type="component" value="Unassembled WGS sequence"/>
</dbReference>
<dbReference type="EMBL" id="JAYKXP010000112">
    <property type="protein sequence ID" value="KAK7025541.1"/>
    <property type="molecule type" value="Genomic_DNA"/>
</dbReference>
<evidence type="ECO:0000256" key="5">
    <source>
        <dbReference type="ARBA" id="ARBA00022801"/>
    </source>
</evidence>
<gene>
    <name evidence="12" type="ORF">VNI00_015894</name>
</gene>
<name>A0AAW0BJJ4_9AGAR</name>
<keyword evidence="5" id="KW-0378">Hydrolase</keyword>
<dbReference type="AlphaFoldDB" id="A0AAW0BJJ4"/>
<evidence type="ECO:0000256" key="2">
    <source>
        <dbReference type="ARBA" id="ARBA00004239"/>
    </source>
</evidence>
<evidence type="ECO:0000259" key="11">
    <source>
        <dbReference type="PROSITE" id="PS51695"/>
    </source>
</evidence>
<dbReference type="InterPro" id="IPR015366">
    <property type="entry name" value="S53_propep"/>
</dbReference>
<evidence type="ECO:0000256" key="10">
    <source>
        <dbReference type="SAM" id="SignalP"/>
    </source>
</evidence>
<evidence type="ECO:0000256" key="4">
    <source>
        <dbReference type="ARBA" id="ARBA00022723"/>
    </source>
</evidence>
<keyword evidence="3" id="KW-0645">Protease</keyword>
<feature type="chain" id="PRO_5043732130" description="Peptidase S53 domain-containing protein" evidence="10">
    <location>
        <begin position="17"/>
        <end position="440"/>
    </location>
</feature>
<dbReference type="GO" id="GO:0006508">
    <property type="term" value="P:proteolysis"/>
    <property type="evidence" value="ECO:0007669"/>
    <property type="project" value="UniProtKB-KW"/>
</dbReference>
<dbReference type="SMART" id="SM00944">
    <property type="entry name" value="Pro-kuma_activ"/>
    <property type="match status" value="1"/>
</dbReference>
<dbReference type="PANTHER" id="PTHR14218">
    <property type="entry name" value="PROTEASE S8 TRIPEPTIDYL PEPTIDASE I CLN2"/>
    <property type="match status" value="1"/>
</dbReference>
<evidence type="ECO:0000256" key="6">
    <source>
        <dbReference type="ARBA" id="ARBA00022825"/>
    </source>
</evidence>
<dbReference type="GO" id="GO:0008240">
    <property type="term" value="F:tripeptidyl-peptidase activity"/>
    <property type="evidence" value="ECO:0007669"/>
    <property type="project" value="TreeGrafter"/>
</dbReference>
<feature type="domain" description="Peptidase S53" evidence="11">
    <location>
        <begin position="206"/>
        <end position="440"/>
    </location>
</feature>
<evidence type="ECO:0000256" key="9">
    <source>
        <dbReference type="PROSITE-ProRule" id="PRU01032"/>
    </source>
</evidence>
<organism evidence="12 13">
    <name type="scientific">Paramarasmius palmivorus</name>
    <dbReference type="NCBI Taxonomy" id="297713"/>
    <lineage>
        <taxon>Eukaryota</taxon>
        <taxon>Fungi</taxon>
        <taxon>Dikarya</taxon>
        <taxon>Basidiomycota</taxon>
        <taxon>Agaricomycotina</taxon>
        <taxon>Agaricomycetes</taxon>
        <taxon>Agaricomycetidae</taxon>
        <taxon>Agaricales</taxon>
        <taxon>Marasmiineae</taxon>
        <taxon>Marasmiaceae</taxon>
        <taxon>Paramarasmius</taxon>
    </lineage>
</organism>
<evidence type="ECO:0000256" key="7">
    <source>
        <dbReference type="ARBA" id="ARBA00022837"/>
    </source>
</evidence>
<dbReference type="GO" id="GO:0004252">
    <property type="term" value="F:serine-type endopeptidase activity"/>
    <property type="evidence" value="ECO:0007669"/>
    <property type="project" value="InterPro"/>
</dbReference>
<dbReference type="InterPro" id="IPR050819">
    <property type="entry name" value="Tripeptidyl-peptidase_I"/>
</dbReference>
<keyword evidence="8" id="KW-0865">Zymogen</keyword>
<comment type="subcellular location">
    <subcellularLocation>
        <location evidence="2">Secreted</location>
        <location evidence="2">Extracellular space</location>
    </subcellularLocation>
</comment>
<dbReference type="CDD" id="cd11377">
    <property type="entry name" value="Pro-peptidase_S53"/>
    <property type="match status" value="1"/>
</dbReference>
<evidence type="ECO:0000313" key="13">
    <source>
        <dbReference type="Proteomes" id="UP001383192"/>
    </source>
</evidence>
<protein>
    <recommendedName>
        <fullName evidence="11">Peptidase S53 domain-containing protein</fullName>
    </recommendedName>
</protein>
<keyword evidence="10" id="KW-0732">Signal</keyword>
<feature type="signal peptide" evidence="10">
    <location>
        <begin position="1"/>
        <end position="16"/>
    </location>
</feature>
<dbReference type="GO" id="GO:0005576">
    <property type="term" value="C:extracellular region"/>
    <property type="evidence" value="ECO:0007669"/>
    <property type="project" value="UniProtKB-SubCell"/>
</dbReference>
<sequence>MLPFLLVAVSIVSSYAAPSFSDTHLVHERRTISPSGWIPSRRADPMRVHPLRVGLAQQNLDRLEELLLSVSDPTSQSFGQHWSPQELVDAFSPSRDSISAVLRWLSDSGISPERAKLSANKGWIQVNTTIAETEQLLRTEFHSYVHSETGIEHIGCKEYSIPVNLTPHIDLIRPTVDFTRAPRKHLPKQGAAVNIDTPTLSTCDQFITPDCIRALYNFDYTPKAESGQNTYGIVEFTPQAFLSNDLDLFFANFSPSLVGTRPTFVSIDGGVAQTQNQSFDFNGESDLDLEYAMALTNPQPVVLLQTGDLVEGLASVHSHLIVKLRELYECFGHAFRAVVAEILSGGDDPEQDGIYPDPLPGGFKGPESCGILAPPHVVSISYGQDESTISAKSATRQCNEYAKLGLMGSTILYSSGDNGVAGNGGVCLDTNGEDLPIWHV</sequence>
<keyword evidence="7" id="KW-0106">Calcium</keyword>
<keyword evidence="4" id="KW-0479">Metal-binding</keyword>
<accession>A0AAW0BJJ4</accession>